<dbReference type="Pfam" id="PF21016">
    <property type="entry name" value="RlmN_N"/>
    <property type="match status" value="1"/>
</dbReference>
<dbReference type="InterPro" id="IPR004383">
    <property type="entry name" value="rRNA_lsu_MTrfase_RlmN/Cfr"/>
</dbReference>
<reference evidence="16 17" key="1">
    <citation type="submission" date="2024-10" db="EMBL/GenBank/DDBJ databases">
        <authorList>
            <person name="Yang X.-N."/>
        </authorList>
    </citation>
    <scope>NUCLEOTIDE SEQUENCE [LARGE SCALE GENOMIC DNA]</scope>
    <source>
        <strain evidence="16 17">CAU 1059</strain>
    </source>
</reference>
<feature type="binding site" evidence="14">
    <location>
        <position position="226"/>
    </location>
    <ligand>
        <name>S-adenosyl-L-methionine</name>
        <dbReference type="ChEBI" id="CHEBI:59789"/>
    </ligand>
</feature>
<evidence type="ECO:0000256" key="4">
    <source>
        <dbReference type="ARBA" id="ARBA00022490"/>
    </source>
</evidence>
<dbReference type="EMBL" id="JBIHMM010000007">
    <property type="protein sequence ID" value="MFH0255373.1"/>
    <property type="molecule type" value="Genomic_DNA"/>
</dbReference>
<feature type="binding site" evidence="14">
    <location>
        <position position="135"/>
    </location>
    <ligand>
        <name>[4Fe-4S] cluster</name>
        <dbReference type="ChEBI" id="CHEBI:49883"/>
        <note>4Fe-4S-S-AdoMet</note>
    </ligand>
</feature>
<dbReference type="RefSeq" id="WP_377172919.1">
    <property type="nucleotide sequence ID" value="NZ_JBHTJC010000006.1"/>
</dbReference>
<keyword evidence="3 14" id="KW-0004">4Fe-4S</keyword>
<keyword evidence="5 14" id="KW-0698">rRNA processing</keyword>
<dbReference type="PANTHER" id="PTHR30544">
    <property type="entry name" value="23S RRNA METHYLTRANSFERASE"/>
    <property type="match status" value="1"/>
</dbReference>
<evidence type="ECO:0000256" key="12">
    <source>
        <dbReference type="ARBA" id="ARBA00023014"/>
    </source>
</evidence>
<dbReference type="Pfam" id="PF04055">
    <property type="entry name" value="Radical_SAM"/>
    <property type="match status" value="1"/>
</dbReference>
<keyword evidence="8 14" id="KW-0949">S-adenosyl-L-methionine</keyword>
<evidence type="ECO:0000256" key="8">
    <source>
        <dbReference type="ARBA" id="ARBA00022691"/>
    </source>
</evidence>
<evidence type="ECO:0000256" key="9">
    <source>
        <dbReference type="ARBA" id="ARBA00022694"/>
    </source>
</evidence>
<name>A0ABW7IB93_9RHOB</name>
<dbReference type="InterPro" id="IPR027492">
    <property type="entry name" value="RNA_MTrfase_RlmN"/>
</dbReference>
<keyword evidence="17" id="KW-1185">Reference proteome</keyword>
<comment type="cofactor">
    <cofactor evidence="14">
        <name>[4Fe-4S] cluster</name>
        <dbReference type="ChEBI" id="CHEBI:49883"/>
    </cofactor>
    <text evidence="14">Binds 1 [4Fe-4S] cluster. The cluster is coordinated with 3 cysteines and an exchangeable S-adenosyl-L-methionine.</text>
</comment>
<feature type="domain" description="Radical SAM core" evidence="15">
    <location>
        <begin position="121"/>
        <end position="363"/>
    </location>
</feature>
<dbReference type="InterPro" id="IPR040072">
    <property type="entry name" value="Methyltransferase_A"/>
</dbReference>
<dbReference type="CDD" id="cd01335">
    <property type="entry name" value="Radical_SAM"/>
    <property type="match status" value="1"/>
</dbReference>
<dbReference type="SUPFAM" id="SSF102114">
    <property type="entry name" value="Radical SAM enzymes"/>
    <property type="match status" value="1"/>
</dbReference>
<keyword evidence="4 14" id="KW-0963">Cytoplasm</keyword>
<gene>
    <name evidence="14 16" type="primary">rlmN</name>
    <name evidence="16" type="ORF">ACGRVM_15810</name>
</gene>
<keyword evidence="9 14" id="KW-0819">tRNA processing</keyword>
<comment type="catalytic activity">
    <reaction evidence="14">
        <text>adenosine(2503) in 23S rRNA + 2 reduced [2Fe-2S]-[ferredoxin] + 2 S-adenosyl-L-methionine = 2-methyladenosine(2503) in 23S rRNA + 5'-deoxyadenosine + L-methionine + 2 oxidized [2Fe-2S]-[ferredoxin] + S-adenosyl-L-homocysteine</text>
        <dbReference type="Rhea" id="RHEA:42916"/>
        <dbReference type="Rhea" id="RHEA-COMP:10000"/>
        <dbReference type="Rhea" id="RHEA-COMP:10001"/>
        <dbReference type="Rhea" id="RHEA-COMP:10152"/>
        <dbReference type="Rhea" id="RHEA-COMP:10282"/>
        <dbReference type="ChEBI" id="CHEBI:17319"/>
        <dbReference type="ChEBI" id="CHEBI:33737"/>
        <dbReference type="ChEBI" id="CHEBI:33738"/>
        <dbReference type="ChEBI" id="CHEBI:57844"/>
        <dbReference type="ChEBI" id="CHEBI:57856"/>
        <dbReference type="ChEBI" id="CHEBI:59789"/>
        <dbReference type="ChEBI" id="CHEBI:74411"/>
        <dbReference type="ChEBI" id="CHEBI:74497"/>
        <dbReference type="EC" id="2.1.1.192"/>
    </reaction>
</comment>
<dbReference type="GO" id="GO:0032259">
    <property type="term" value="P:methylation"/>
    <property type="evidence" value="ECO:0007669"/>
    <property type="project" value="UniProtKB-KW"/>
</dbReference>
<comment type="similarity">
    <text evidence="2 14">Belongs to the radical SAM superfamily. RlmN family.</text>
</comment>
<feature type="binding site" evidence="14">
    <location>
        <position position="139"/>
    </location>
    <ligand>
        <name>[4Fe-4S] cluster</name>
        <dbReference type="ChEBI" id="CHEBI:49883"/>
        <note>4Fe-4S-S-AdoMet</note>
    </ligand>
</feature>
<proteinExistence type="inferred from homology"/>
<protein>
    <recommendedName>
        <fullName evidence="14">Dual-specificity RNA methyltransferase RlmN</fullName>
        <ecNumber evidence="14">2.1.1.192</ecNumber>
    </recommendedName>
    <alternativeName>
        <fullName evidence="14">23S rRNA (adenine(2503)-C(2))-methyltransferase</fullName>
    </alternativeName>
    <alternativeName>
        <fullName evidence="14">23S rRNA m2A2503 methyltransferase</fullName>
    </alternativeName>
    <alternativeName>
        <fullName evidence="14">Ribosomal RNA large subunit methyltransferase N</fullName>
    </alternativeName>
    <alternativeName>
        <fullName evidence="14">tRNA (adenine(37)-C(2))-methyltransferase</fullName>
    </alternativeName>
    <alternativeName>
        <fullName evidence="14">tRNA m2A37 methyltransferase</fullName>
    </alternativeName>
</protein>
<sequence length="392" mass="43739">MTSTAPITQDLVTIPRKAPEGKPNLIGLTRDALRQALIDHGTPEKQARMRAGQIWQWIYQWGVRDFSRMTNLAKAYRLELEENFRLDTPEVVSRQVSSDGTRKYLVRIAGGHEVEVVYIPEEGRGTLCISSQVGCTLTCSFCHTGTQKLVRNLTAGEIVGQIMVARDDLGEWPTQGAPKDETRLLSNIVLMGMGEPLYNFENVRDAMKIAMDPEGIQLSRRRITLSTSGIVPEIHRTAAEIGCMLAVSFHATTDEVRDRLVPINKKWNIAALLDALKAYPKASNSERITFEYVMLDGVNDSDEDARRLVKLIEGIPAKINLIPFNEWPGAPYKRSSNNRIRAFADIIYKAGYASPIRTPRGEDIMAACGQLKSATERARKSRAQIEAEARQG</sequence>
<dbReference type="InterPro" id="IPR013785">
    <property type="entry name" value="Aldolase_TIM"/>
</dbReference>
<dbReference type="EC" id="2.1.1.192" evidence="14"/>
<dbReference type="PANTHER" id="PTHR30544:SF5">
    <property type="entry name" value="RADICAL SAM CORE DOMAIN-CONTAINING PROTEIN"/>
    <property type="match status" value="1"/>
</dbReference>
<evidence type="ECO:0000256" key="7">
    <source>
        <dbReference type="ARBA" id="ARBA00022679"/>
    </source>
</evidence>
<evidence type="ECO:0000256" key="6">
    <source>
        <dbReference type="ARBA" id="ARBA00022603"/>
    </source>
</evidence>
<evidence type="ECO:0000256" key="14">
    <source>
        <dbReference type="HAMAP-Rule" id="MF_01849"/>
    </source>
</evidence>
<accession>A0ABW7IB93</accession>
<comment type="miscellaneous">
    <text evidence="14">Reaction proceeds by a ping-pong mechanism involving intermediate methylation of a conserved cysteine residue.</text>
</comment>
<evidence type="ECO:0000256" key="3">
    <source>
        <dbReference type="ARBA" id="ARBA00022485"/>
    </source>
</evidence>
<dbReference type="InterPro" id="IPR048641">
    <property type="entry name" value="RlmN_N"/>
</dbReference>
<keyword evidence="12 14" id="KW-0411">Iron-sulfur</keyword>
<dbReference type="SFLD" id="SFLDG01062">
    <property type="entry name" value="methyltransferase_(Class_A)"/>
    <property type="match status" value="1"/>
</dbReference>
<keyword evidence="13 14" id="KW-1015">Disulfide bond</keyword>
<comment type="catalytic activity">
    <reaction evidence="14">
        <text>adenosine(37) in tRNA + 2 reduced [2Fe-2S]-[ferredoxin] + 2 S-adenosyl-L-methionine = 2-methyladenosine(37) in tRNA + 5'-deoxyadenosine + L-methionine + 2 oxidized [2Fe-2S]-[ferredoxin] + S-adenosyl-L-homocysteine</text>
        <dbReference type="Rhea" id="RHEA:43332"/>
        <dbReference type="Rhea" id="RHEA-COMP:10000"/>
        <dbReference type="Rhea" id="RHEA-COMP:10001"/>
        <dbReference type="Rhea" id="RHEA-COMP:10162"/>
        <dbReference type="Rhea" id="RHEA-COMP:10485"/>
        <dbReference type="ChEBI" id="CHEBI:17319"/>
        <dbReference type="ChEBI" id="CHEBI:33737"/>
        <dbReference type="ChEBI" id="CHEBI:33738"/>
        <dbReference type="ChEBI" id="CHEBI:57844"/>
        <dbReference type="ChEBI" id="CHEBI:57856"/>
        <dbReference type="ChEBI" id="CHEBI:59789"/>
        <dbReference type="ChEBI" id="CHEBI:74411"/>
        <dbReference type="ChEBI" id="CHEBI:74497"/>
        <dbReference type="EC" id="2.1.1.192"/>
    </reaction>
</comment>
<dbReference type="Proteomes" id="UP001607157">
    <property type="component" value="Unassembled WGS sequence"/>
</dbReference>
<dbReference type="HAMAP" id="MF_01849">
    <property type="entry name" value="RNA_methyltr_RlmN"/>
    <property type="match status" value="1"/>
</dbReference>
<feature type="binding site" evidence="14">
    <location>
        <position position="325"/>
    </location>
    <ligand>
        <name>S-adenosyl-L-methionine</name>
        <dbReference type="ChEBI" id="CHEBI:59789"/>
    </ligand>
</feature>
<keyword evidence="7 14" id="KW-0808">Transferase</keyword>
<evidence type="ECO:0000256" key="5">
    <source>
        <dbReference type="ARBA" id="ARBA00022552"/>
    </source>
</evidence>
<feature type="binding site" evidence="14">
    <location>
        <begin position="248"/>
        <end position="250"/>
    </location>
    <ligand>
        <name>S-adenosyl-L-methionine</name>
        <dbReference type="ChEBI" id="CHEBI:59789"/>
    </ligand>
</feature>
<dbReference type="GO" id="GO:0008168">
    <property type="term" value="F:methyltransferase activity"/>
    <property type="evidence" value="ECO:0007669"/>
    <property type="project" value="UniProtKB-KW"/>
</dbReference>
<feature type="active site" description="Proton acceptor" evidence="14">
    <location>
        <position position="115"/>
    </location>
</feature>
<dbReference type="SFLD" id="SFLDS00029">
    <property type="entry name" value="Radical_SAM"/>
    <property type="match status" value="1"/>
</dbReference>
<feature type="binding site" evidence="14">
    <location>
        <position position="142"/>
    </location>
    <ligand>
        <name>[4Fe-4S] cluster</name>
        <dbReference type="ChEBI" id="CHEBI:49883"/>
        <note>4Fe-4S-S-AdoMet</note>
    </ligand>
</feature>
<comment type="function">
    <text evidence="14">Specifically methylates position 2 of adenine 2503 in 23S rRNA and position 2 of adenine 37 in tRNAs. m2A2503 modification seems to play a crucial role in the proofreading step occurring at the peptidyl transferase center and thus would serve to optimize ribosomal fidelity.</text>
</comment>
<evidence type="ECO:0000256" key="2">
    <source>
        <dbReference type="ARBA" id="ARBA00007544"/>
    </source>
</evidence>
<dbReference type="SFLD" id="SFLDF00275">
    <property type="entry name" value="adenosine_C2_methyltransferase"/>
    <property type="match status" value="1"/>
</dbReference>
<dbReference type="Gene3D" id="3.20.20.70">
    <property type="entry name" value="Aldolase class I"/>
    <property type="match status" value="1"/>
</dbReference>
<evidence type="ECO:0000313" key="16">
    <source>
        <dbReference type="EMBL" id="MFH0255373.1"/>
    </source>
</evidence>
<dbReference type="PROSITE" id="PS51918">
    <property type="entry name" value="RADICAL_SAM"/>
    <property type="match status" value="1"/>
</dbReference>
<dbReference type="PIRSF" id="PIRSF006004">
    <property type="entry name" value="CHP00048"/>
    <property type="match status" value="1"/>
</dbReference>
<dbReference type="InterPro" id="IPR007197">
    <property type="entry name" value="rSAM"/>
</dbReference>
<evidence type="ECO:0000256" key="1">
    <source>
        <dbReference type="ARBA" id="ARBA00004496"/>
    </source>
</evidence>
<keyword evidence="6 14" id="KW-0489">Methyltransferase</keyword>
<evidence type="ECO:0000256" key="10">
    <source>
        <dbReference type="ARBA" id="ARBA00022723"/>
    </source>
</evidence>
<comment type="subcellular location">
    <subcellularLocation>
        <location evidence="1 14">Cytoplasm</location>
    </subcellularLocation>
</comment>
<keyword evidence="10 14" id="KW-0479">Metal-binding</keyword>
<feature type="binding site" evidence="14">
    <location>
        <begin position="194"/>
        <end position="195"/>
    </location>
    <ligand>
        <name>S-adenosyl-L-methionine</name>
        <dbReference type="ChEBI" id="CHEBI:59789"/>
    </ligand>
</feature>
<evidence type="ECO:0000256" key="11">
    <source>
        <dbReference type="ARBA" id="ARBA00023004"/>
    </source>
</evidence>
<comment type="caution">
    <text evidence="14">Lacks conserved residue(s) required for the propagation of feature annotation.</text>
</comment>
<dbReference type="InterPro" id="IPR058240">
    <property type="entry name" value="rSAM_sf"/>
</dbReference>
<evidence type="ECO:0000256" key="13">
    <source>
        <dbReference type="ARBA" id="ARBA00023157"/>
    </source>
</evidence>
<organism evidence="16 17">
    <name type="scientific">Roseovarius aquimarinus</name>
    <dbReference type="NCBI Taxonomy" id="1229156"/>
    <lineage>
        <taxon>Bacteria</taxon>
        <taxon>Pseudomonadati</taxon>
        <taxon>Pseudomonadota</taxon>
        <taxon>Alphaproteobacteria</taxon>
        <taxon>Rhodobacterales</taxon>
        <taxon>Roseobacteraceae</taxon>
        <taxon>Roseovarius</taxon>
    </lineage>
</organism>
<comment type="caution">
    <text evidence="16">The sequence shown here is derived from an EMBL/GenBank/DDBJ whole genome shotgun (WGS) entry which is preliminary data.</text>
</comment>
<evidence type="ECO:0000313" key="17">
    <source>
        <dbReference type="Proteomes" id="UP001607157"/>
    </source>
</evidence>
<feature type="active site" description="S-methylcysteine intermediate" evidence="14">
    <location>
        <position position="368"/>
    </location>
</feature>
<dbReference type="NCBIfam" id="TIGR00048">
    <property type="entry name" value="rRNA_mod_RlmN"/>
    <property type="match status" value="1"/>
</dbReference>
<keyword evidence="11 14" id="KW-0408">Iron</keyword>
<dbReference type="Gene3D" id="1.10.150.530">
    <property type="match status" value="1"/>
</dbReference>
<evidence type="ECO:0000259" key="15">
    <source>
        <dbReference type="PROSITE" id="PS51918"/>
    </source>
</evidence>